<evidence type="ECO:0000259" key="11">
    <source>
        <dbReference type="Pfam" id="PF01370"/>
    </source>
</evidence>
<evidence type="ECO:0000256" key="8">
    <source>
        <dbReference type="ARBA" id="ARBA00023144"/>
    </source>
</evidence>
<dbReference type="CDD" id="cd05247">
    <property type="entry name" value="UDP_G4E_1_SDR_e"/>
    <property type="match status" value="1"/>
</dbReference>
<comment type="subunit">
    <text evidence="10">Homodimer.</text>
</comment>
<organism evidence="12">
    <name type="scientific">Variovorax paradoxus</name>
    <dbReference type="NCBI Taxonomy" id="34073"/>
    <lineage>
        <taxon>Bacteria</taxon>
        <taxon>Pseudomonadati</taxon>
        <taxon>Pseudomonadota</taxon>
        <taxon>Betaproteobacteria</taxon>
        <taxon>Burkholderiales</taxon>
        <taxon>Comamonadaceae</taxon>
        <taxon>Variovorax</taxon>
    </lineage>
</organism>
<dbReference type="NCBIfam" id="NF007956">
    <property type="entry name" value="PRK10675.1"/>
    <property type="match status" value="1"/>
</dbReference>
<dbReference type="Pfam" id="PF01370">
    <property type="entry name" value="Epimerase"/>
    <property type="match status" value="1"/>
</dbReference>
<dbReference type="NCBIfam" id="TIGR01179">
    <property type="entry name" value="galE"/>
    <property type="match status" value="1"/>
</dbReference>
<dbReference type="Gene3D" id="3.90.25.10">
    <property type="entry name" value="UDP-galactose 4-epimerase, domain 1"/>
    <property type="match status" value="1"/>
</dbReference>
<evidence type="ECO:0000256" key="7">
    <source>
        <dbReference type="ARBA" id="ARBA00023027"/>
    </source>
</evidence>
<comment type="pathway">
    <text evidence="3 10">Carbohydrate metabolism; galactose metabolism.</text>
</comment>
<proteinExistence type="inferred from homology"/>
<evidence type="ECO:0000256" key="3">
    <source>
        <dbReference type="ARBA" id="ARBA00004947"/>
    </source>
</evidence>
<dbReference type="AlphaFoldDB" id="A0A679JB25"/>
<dbReference type="EMBL" id="LR743507">
    <property type="protein sequence ID" value="CAA2105130.1"/>
    <property type="molecule type" value="Genomic_DNA"/>
</dbReference>
<dbReference type="RefSeq" id="WP_339090695.1">
    <property type="nucleotide sequence ID" value="NZ_LR743507.1"/>
</dbReference>
<dbReference type="GO" id="GO:0005829">
    <property type="term" value="C:cytosol"/>
    <property type="evidence" value="ECO:0007669"/>
    <property type="project" value="TreeGrafter"/>
</dbReference>
<dbReference type="GO" id="GO:0006012">
    <property type="term" value="P:galactose metabolic process"/>
    <property type="evidence" value="ECO:0007669"/>
    <property type="project" value="UniProtKB-UniPathway"/>
</dbReference>
<name>A0A679JB25_VARPD</name>
<evidence type="ECO:0000256" key="6">
    <source>
        <dbReference type="ARBA" id="ARBA00018569"/>
    </source>
</evidence>
<evidence type="ECO:0000256" key="2">
    <source>
        <dbReference type="ARBA" id="ARBA00001911"/>
    </source>
</evidence>
<keyword evidence="8" id="KW-0299">Galactose metabolism</keyword>
<dbReference type="PANTHER" id="PTHR43725:SF47">
    <property type="entry name" value="UDP-GLUCOSE 4-EPIMERASE"/>
    <property type="match status" value="1"/>
</dbReference>
<comment type="cofactor">
    <cofactor evidence="2 10">
        <name>NAD(+)</name>
        <dbReference type="ChEBI" id="CHEBI:57540"/>
    </cofactor>
</comment>
<dbReference type="InterPro" id="IPR005886">
    <property type="entry name" value="UDP_G4E"/>
</dbReference>
<reference evidence="12" key="1">
    <citation type="submission" date="2019-12" db="EMBL/GenBank/DDBJ databases">
        <authorList>
            <person name="Cremers G."/>
        </authorList>
    </citation>
    <scope>NUCLEOTIDE SEQUENCE</scope>
    <source>
        <strain evidence="12">Vvax</strain>
    </source>
</reference>
<dbReference type="SUPFAM" id="SSF51735">
    <property type="entry name" value="NAD(P)-binding Rossmann-fold domains"/>
    <property type="match status" value="1"/>
</dbReference>
<feature type="domain" description="NAD-dependent epimerase/dehydratase" evidence="11">
    <location>
        <begin position="17"/>
        <end position="265"/>
    </location>
</feature>
<keyword evidence="7 10" id="KW-0520">NAD</keyword>
<keyword evidence="10" id="KW-0119">Carbohydrate metabolism</keyword>
<dbReference type="Gene3D" id="3.40.50.720">
    <property type="entry name" value="NAD(P)-binding Rossmann-like Domain"/>
    <property type="match status" value="1"/>
</dbReference>
<comment type="catalytic activity">
    <reaction evidence="1 10">
        <text>UDP-alpha-D-glucose = UDP-alpha-D-galactose</text>
        <dbReference type="Rhea" id="RHEA:22168"/>
        <dbReference type="ChEBI" id="CHEBI:58885"/>
        <dbReference type="ChEBI" id="CHEBI:66914"/>
        <dbReference type="EC" id="5.1.3.2"/>
    </reaction>
</comment>
<accession>A0A679JB25</accession>
<evidence type="ECO:0000256" key="5">
    <source>
        <dbReference type="ARBA" id="ARBA00013189"/>
    </source>
</evidence>
<comment type="similarity">
    <text evidence="4 10">Belongs to the NAD(P)-dependent epimerase/dehydratase family.</text>
</comment>
<dbReference type="InterPro" id="IPR036291">
    <property type="entry name" value="NAD(P)-bd_dom_sf"/>
</dbReference>
<evidence type="ECO:0000256" key="9">
    <source>
        <dbReference type="ARBA" id="ARBA00023235"/>
    </source>
</evidence>
<protein>
    <recommendedName>
        <fullName evidence="6 10">UDP-glucose 4-epimerase</fullName>
        <ecNumber evidence="5 10">5.1.3.2</ecNumber>
    </recommendedName>
</protein>
<gene>
    <name evidence="12" type="primary">galE_2</name>
    <name evidence="12" type="ORF">VVAX_03102</name>
</gene>
<evidence type="ECO:0000256" key="10">
    <source>
        <dbReference type="RuleBase" id="RU366046"/>
    </source>
</evidence>
<evidence type="ECO:0000313" key="12">
    <source>
        <dbReference type="EMBL" id="CAA2105130.1"/>
    </source>
</evidence>
<keyword evidence="9 10" id="KW-0413">Isomerase</keyword>
<dbReference type="GO" id="GO:0003978">
    <property type="term" value="F:UDP-glucose 4-epimerase activity"/>
    <property type="evidence" value="ECO:0007669"/>
    <property type="project" value="UniProtKB-UniRule"/>
</dbReference>
<dbReference type="PANTHER" id="PTHR43725">
    <property type="entry name" value="UDP-GLUCOSE 4-EPIMERASE"/>
    <property type="match status" value="1"/>
</dbReference>
<sequence>MKPNARTTAPPPLRPRVLVTGGAGFIGSHTCVALIEAGYLPVVLDSLVNSDARSLHRVACITGVEPVLVRGDVRDAAVLDRVFAEHAIGAVVHLAGLKAVGESVADPVSYYDVNLAGTLALVKAMARAGVRTLVFSSSATVYGDAQLSPIPETAPCAAVNPYGRTKSMVETVLCDLAHADPRWGIACLRYFNPVGAHESGLLGERPHGPPNNLMPYISQVAVGERAYLVVHGTDYDTVDGTGVRDYVHVMDVAEGHVAALRHAAHSPGILMSNLGTGRGASVLEVIAAFERASGRRIAVRTGPRRPGDVPAYWADARGACDVLGWRARRDLDQMCADSWRWQSTNPHGFDDPVPPHLDPAWSPEAGVLPVFAADKPRFHTSNLGHTNG</sequence>
<evidence type="ECO:0000256" key="1">
    <source>
        <dbReference type="ARBA" id="ARBA00000083"/>
    </source>
</evidence>
<dbReference type="InterPro" id="IPR001509">
    <property type="entry name" value="Epimerase_deHydtase"/>
</dbReference>
<evidence type="ECO:0000256" key="4">
    <source>
        <dbReference type="ARBA" id="ARBA00007637"/>
    </source>
</evidence>
<dbReference type="EC" id="5.1.3.2" evidence="5 10"/>
<dbReference type="UniPathway" id="UPA00214"/>